<evidence type="ECO:0008006" key="3">
    <source>
        <dbReference type="Google" id="ProtNLM"/>
    </source>
</evidence>
<reference evidence="1 2" key="1">
    <citation type="submission" date="2017-09" db="EMBL/GenBank/DDBJ databases">
        <title>Depth-based differentiation of microbial function through sediment-hosted aquifers and enrichment of novel symbionts in the deep terrestrial subsurface.</title>
        <authorList>
            <person name="Probst A.J."/>
            <person name="Ladd B."/>
            <person name="Jarett J.K."/>
            <person name="Geller-Mcgrath D.E."/>
            <person name="Sieber C.M."/>
            <person name="Emerson J.B."/>
            <person name="Anantharaman K."/>
            <person name="Thomas B.C."/>
            <person name="Malmstrom R."/>
            <person name="Stieglmeier M."/>
            <person name="Klingl A."/>
            <person name="Woyke T."/>
            <person name="Ryan C.M."/>
            <person name="Banfield J.F."/>
        </authorList>
    </citation>
    <scope>NUCLEOTIDE SEQUENCE [LARGE SCALE GENOMIC DNA]</scope>
    <source>
        <strain evidence="1">CG22_combo_CG10-13_8_21_14_all_39_10</strain>
    </source>
</reference>
<dbReference type="Proteomes" id="UP000229847">
    <property type="component" value="Unassembled WGS sequence"/>
</dbReference>
<proteinExistence type="predicted"/>
<gene>
    <name evidence="1" type="ORF">COX03_00560</name>
</gene>
<dbReference type="AlphaFoldDB" id="A0A2H0BJP5"/>
<sequence length="83" mass="8988">MQLQTIFKTGNSDVVALSPEVKKKTGLKTGSNIMVDVASDGKTVMISEVNSKANKFSITPSFLSWLDSFNKEYGSALQELASK</sequence>
<dbReference type="Gene3D" id="2.10.260.10">
    <property type="match status" value="1"/>
</dbReference>
<dbReference type="SUPFAM" id="SSF89447">
    <property type="entry name" value="AbrB/MazE/MraZ-like"/>
    <property type="match status" value="1"/>
</dbReference>
<organism evidence="1 2">
    <name type="scientific">Candidatus Woesebacteria bacterium CG22_combo_CG10-13_8_21_14_all_39_10</name>
    <dbReference type="NCBI Taxonomy" id="1975059"/>
    <lineage>
        <taxon>Bacteria</taxon>
        <taxon>Candidatus Woeseibacteriota</taxon>
    </lineage>
</organism>
<dbReference type="InterPro" id="IPR037914">
    <property type="entry name" value="SpoVT-AbrB_sf"/>
</dbReference>
<protein>
    <recommendedName>
        <fullName evidence="3">SpoVT-AbrB domain-containing protein</fullName>
    </recommendedName>
</protein>
<evidence type="ECO:0000313" key="1">
    <source>
        <dbReference type="EMBL" id="PIP57903.1"/>
    </source>
</evidence>
<name>A0A2H0BJP5_9BACT</name>
<accession>A0A2H0BJP5</accession>
<evidence type="ECO:0000313" key="2">
    <source>
        <dbReference type="Proteomes" id="UP000229847"/>
    </source>
</evidence>
<dbReference type="EMBL" id="PCSW01000016">
    <property type="protein sequence ID" value="PIP57903.1"/>
    <property type="molecule type" value="Genomic_DNA"/>
</dbReference>
<comment type="caution">
    <text evidence="1">The sequence shown here is derived from an EMBL/GenBank/DDBJ whole genome shotgun (WGS) entry which is preliminary data.</text>
</comment>